<reference evidence="1" key="1">
    <citation type="submission" date="2022-12" db="EMBL/GenBank/DDBJ databases">
        <title>Genome Sequence of Lasiodiplodia mahajangana.</title>
        <authorList>
            <person name="Buettner E."/>
        </authorList>
    </citation>
    <scope>NUCLEOTIDE SEQUENCE</scope>
    <source>
        <strain evidence="1">VT137</strain>
    </source>
</reference>
<evidence type="ECO:0000313" key="1">
    <source>
        <dbReference type="EMBL" id="KAJ8126331.1"/>
    </source>
</evidence>
<gene>
    <name evidence="1" type="ORF">O1611_g7308</name>
</gene>
<evidence type="ECO:0000313" key="2">
    <source>
        <dbReference type="Proteomes" id="UP001153332"/>
    </source>
</evidence>
<organism evidence="1 2">
    <name type="scientific">Lasiodiplodia mahajangana</name>
    <dbReference type="NCBI Taxonomy" id="1108764"/>
    <lineage>
        <taxon>Eukaryota</taxon>
        <taxon>Fungi</taxon>
        <taxon>Dikarya</taxon>
        <taxon>Ascomycota</taxon>
        <taxon>Pezizomycotina</taxon>
        <taxon>Dothideomycetes</taxon>
        <taxon>Dothideomycetes incertae sedis</taxon>
        <taxon>Botryosphaeriales</taxon>
        <taxon>Botryosphaeriaceae</taxon>
        <taxon>Lasiodiplodia</taxon>
    </lineage>
</organism>
<name>A0ACC2JFZ4_9PEZI</name>
<keyword evidence="2" id="KW-1185">Reference proteome</keyword>
<dbReference type="Proteomes" id="UP001153332">
    <property type="component" value="Unassembled WGS sequence"/>
</dbReference>
<sequence length="116" mass="11809">MASSSTPESSTQRKACPCSDSSSAGGSDGLVDNRWSSEKCLSESDSLSLSRFSTMKVLSSSSSDKATLDASGAESKSTLNSMTARISPATPSAKMASMNNSQHAASESSLENGSIG</sequence>
<protein>
    <submittedName>
        <fullName evidence="1">Uncharacterized protein</fullName>
    </submittedName>
</protein>
<dbReference type="EMBL" id="JAPUUL010001906">
    <property type="protein sequence ID" value="KAJ8126331.1"/>
    <property type="molecule type" value="Genomic_DNA"/>
</dbReference>
<accession>A0ACC2JFZ4</accession>
<proteinExistence type="predicted"/>
<comment type="caution">
    <text evidence="1">The sequence shown here is derived from an EMBL/GenBank/DDBJ whole genome shotgun (WGS) entry which is preliminary data.</text>
</comment>